<sequence length="547" mass="62011">MRYDPYGRPGKQSIFYKQTPEEPAVDWPNRHDAEYFASIAVREFHIVLDRETLSYDRPRLYGTPVFKFNMGRAMNEADLQVALVPRGSDETYELNAPAQNNALASMRMMVRHKPGKFVWVRPEREKVDNLEFWIAKCGRENVFLKDPDGRFLTPDGYDRLHSSKYVRNAAEQAYTTFTERPARDDIPKVLVQINRDLFVSHEHFARIVHARHPFNHTRGFDEELRNRHVLILAMNGKSYFSAGTTRLNNPHHFHNIVVAHHLNPEIADRPPPHHGSVPAFLVRRDRHTFISGEAMRPVIAARGERLDQIVPEADIFARKGDSGGKAGNYTELPSFRGSQYNNLSQEQAAAITGNPGSGENPRPPGDAGRRRVRPLQPSVSYLVETNDLAALDGLHDLMMANANIPDHDAPSIPERFRDPSPADSLADRRETPRDTASWRAAVADKRDELDAYAVSRRPEDEFCSRSRLELEKTSPPTRRNLERLQRQLENETPGDTGQDRPGTLRAAQDHSAPRPPPVAGPHRPSGTEGATQRRNALVNQRPPERGR</sequence>
<reference evidence="2 3" key="1">
    <citation type="submission" date="2024-09" db="EMBL/GenBank/DDBJ databases">
        <authorList>
            <person name="Sun Q."/>
            <person name="Mori K."/>
        </authorList>
    </citation>
    <scope>NUCLEOTIDE SEQUENCE [LARGE SCALE GENOMIC DNA]</scope>
    <source>
        <strain evidence="2 3">TBRC 4938</strain>
    </source>
</reference>
<feature type="compositionally biased region" description="Basic and acidic residues" evidence="1">
    <location>
        <begin position="405"/>
        <end position="433"/>
    </location>
</feature>
<protein>
    <submittedName>
        <fullName evidence="2">Uncharacterized protein</fullName>
    </submittedName>
</protein>
<name>A0ABV6ARC9_9HYPH</name>
<dbReference type="RefSeq" id="WP_377264683.1">
    <property type="nucleotide sequence ID" value="NZ_JBHMAA010000029.1"/>
</dbReference>
<feature type="region of interest" description="Disordered" evidence="1">
    <location>
        <begin position="405"/>
        <end position="437"/>
    </location>
</feature>
<feature type="region of interest" description="Disordered" evidence="1">
    <location>
        <begin position="485"/>
        <end position="547"/>
    </location>
</feature>
<dbReference type="EMBL" id="JBHMAA010000029">
    <property type="protein sequence ID" value="MFB9951863.1"/>
    <property type="molecule type" value="Genomic_DNA"/>
</dbReference>
<dbReference type="Proteomes" id="UP001589692">
    <property type="component" value="Unassembled WGS sequence"/>
</dbReference>
<keyword evidence="3" id="KW-1185">Reference proteome</keyword>
<accession>A0ABV6ARC9</accession>
<feature type="region of interest" description="Disordered" evidence="1">
    <location>
        <begin position="318"/>
        <end position="337"/>
    </location>
</feature>
<evidence type="ECO:0000256" key="1">
    <source>
        <dbReference type="SAM" id="MobiDB-lite"/>
    </source>
</evidence>
<organism evidence="2 3">
    <name type="scientific">Rhizobium puerariae</name>
    <dbReference type="NCBI Taxonomy" id="1585791"/>
    <lineage>
        <taxon>Bacteria</taxon>
        <taxon>Pseudomonadati</taxon>
        <taxon>Pseudomonadota</taxon>
        <taxon>Alphaproteobacteria</taxon>
        <taxon>Hyphomicrobiales</taxon>
        <taxon>Rhizobiaceae</taxon>
        <taxon>Rhizobium/Agrobacterium group</taxon>
        <taxon>Rhizobium</taxon>
    </lineage>
</organism>
<comment type="caution">
    <text evidence="2">The sequence shown here is derived from an EMBL/GenBank/DDBJ whole genome shotgun (WGS) entry which is preliminary data.</text>
</comment>
<gene>
    <name evidence="2" type="ORF">ACFFP0_23695</name>
</gene>
<evidence type="ECO:0000313" key="2">
    <source>
        <dbReference type="EMBL" id="MFB9951863.1"/>
    </source>
</evidence>
<feature type="region of interest" description="Disordered" evidence="1">
    <location>
        <begin position="350"/>
        <end position="372"/>
    </location>
</feature>
<feature type="compositionally biased region" description="Polar residues" evidence="1">
    <location>
        <begin position="528"/>
        <end position="538"/>
    </location>
</feature>
<proteinExistence type="predicted"/>
<evidence type="ECO:0000313" key="3">
    <source>
        <dbReference type="Proteomes" id="UP001589692"/>
    </source>
</evidence>